<keyword evidence="2" id="KW-0349">Heme</keyword>
<dbReference type="SUPFAM" id="SSF48264">
    <property type="entry name" value="Cytochrome P450"/>
    <property type="match status" value="1"/>
</dbReference>
<evidence type="ECO:0000256" key="1">
    <source>
        <dbReference type="ARBA" id="ARBA00010617"/>
    </source>
</evidence>
<dbReference type="RefSeq" id="WP_378054820.1">
    <property type="nucleotide sequence ID" value="NZ_JBHSIS010000002.1"/>
</dbReference>
<keyword evidence="2" id="KW-0479">Metal-binding</keyword>
<gene>
    <name evidence="3" type="ORF">ACFPCV_05065</name>
</gene>
<dbReference type="EMBL" id="JBHSIS010000002">
    <property type="protein sequence ID" value="MFC4852867.1"/>
    <property type="molecule type" value="Genomic_DNA"/>
</dbReference>
<evidence type="ECO:0000256" key="2">
    <source>
        <dbReference type="RuleBase" id="RU000461"/>
    </source>
</evidence>
<keyword evidence="2" id="KW-0408">Iron</keyword>
<dbReference type="InterPro" id="IPR001128">
    <property type="entry name" value="Cyt_P450"/>
</dbReference>
<sequence length="398" mass="44279">MSEHFDFGDPGLRADRFAYYRRFRETDPVHRTPHGYWMLFRYEDAEALLKSPAASSDFPANPNWARARGGPTSPVVRAASKWLLMQDGPAHRRLRRVVGKLFTPKVIERMRTRVPEIVDRLLAGVDDAREVDLMSTLAFPVPIAVVSELIGVPEPDREALRVWSESMGHVIDRTVTPRRLIAMNKAEPRIRAYTAGMLADVDTVTGPEDNLVSLMARSDAGFTEEEIAANVGLVYNAGHETTANLIGNGMLALLRDPGALDALRADPSLMNTAVEELSRFDPSARFACRVLTDDVEIGGKEIPAGEAVFVAFDAVGRDPERYPDPDRLDLRRTGVRSLAFSAGPHHCIGKMLAQVEAGGVFGTLLARYPKIELAVDEPRYREHFNLRMLEELPLRLSR</sequence>
<keyword evidence="2" id="KW-0560">Oxidoreductase</keyword>
<dbReference type="PANTHER" id="PTHR46696:SF1">
    <property type="entry name" value="CYTOCHROME P450 YJIB-RELATED"/>
    <property type="match status" value="1"/>
</dbReference>
<comment type="similarity">
    <text evidence="1 2">Belongs to the cytochrome P450 family.</text>
</comment>
<dbReference type="PRINTS" id="PR00359">
    <property type="entry name" value="BP450"/>
</dbReference>
<evidence type="ECO:0000313" key="4">
    <source>
        <dbReference type="Proteomes" id="UP001595859"/>
    </source>
</evidence>
<organism evidence="3 4">
    <name type="scientific">Actinophytocola glycyrrhizae</name>
    <dbReference type="NCBI Taxonomy" id="2044873"/>
    <lineage>
        <taxon>Bacteria</taxon>
        <taxon>Bacillati</taxon>
        <taxon>Actinomycetota</taxon>
        <taxon>Actinomycetes</taxon>
        <taxon>Pseudonocardiales</taxon>
        <taxon>Pseudonocardiaceae</taxon>
    </lineage>
</organism>
<proteinExistence type="inferred from homology"/>
<dbReference type="Gene3D" id="1.10.630.10">
    <property type="entry name" value="Cytochrome P450"/>
    <property type="match status" value="1"/>
</dbReference>
<keyword evidence="2" id="KW-0503">Monooxygenase</keyword>
<dbReference type="CDD" id="cd20625">
    <property type="entry name" value="CYP164-like"/>
    <property type="match status" value="1"/>
</dbReference>
<reference evidence="4" key="1">
    <citation type="journal article" date="2019" name="Int. J. Syst. Evol. Microbiol.">
        <title>The Global Catalogue of Microorganisms (GCM) 10K type strain sequencing project: providing services to taxonomists for standard genome sequencing and annotation.</title>
        <authorList>
            <consortium name="The Broad Institute Genomics Platform"/>
            <consortium name="The Broad Institute Genome Sequencing Center for Infectious Disease"/>
            <person name="Wu L."/>
            <person name="Ma J."/>
        </authorList>
    </citation>
    <scope>NUCLEOTIDE SEQUENCE [LARGE SCALE GENOMIC DNA]</scope>
    <source>
        <strain evidence="4">ZS-22-S1</strain>
    </source>
</reference>
<name>A0ABV9RVB5_9PSEU</name>
<dbReference type="PANTHER" id="PTHR46696">
    <property type="entry name" value="P450, PUTATIVE (EUROFUNG)-RELATED"/>
    <property type="match status" value="1"/>
</dbReference>
<comment type="caution">
    <text evidence="3">The sequence shown here is derived from an EMBL/GenBank/DDBJ whole genome shotgun (WGS) entry which is preliminary data.</text>
</comment>
<dbReference type="Pfam" id="PF00067">
    <property type="entry name" value="p450"/>
    <property type="match status" value="1"/>
</dbReference>
<dbReference type="Proteomes" id="UP001595859">
    <property type="component" value="Unassembled WGS sequence"/>
</dbReference>
<dbReference type="InterPro" id="IPR017972">
    <property type="entry name" value="Cyt_P450_CS"/>
</dbReference>
<dbReference type="PRINTS" id="PR00385">
    <property type="entry name" value="P450"/>
</dbReference>
<dbReference type="InterPro" id="IPR002397">
    <property type="entry name" value="Cyt_P450_B"/>
</dbReference>
<keyword evidence="4" id="KW-1185">Reference proteome</keyword>
<evidence type="ECO:0000313" key="3">
    <source>
        <dbReference type="EMBL" id="MFC4852867.1"/>
    </source>
</evidence>
<accession>A0ABV9RVB5</accession>
<protein>
    <submittedName>
        <fullName evidence="3">Cytochrome P450</fullName>
    </submittedName>
</protein>
<dbReference type="PROSITE" id="PS00086">
    <property type="entry name" value="CYTOCHROME_P450"/>
    <property type="match status" value="1"/>
</dbReference>
<dbReference type="InterPro" id="IPR036396">
    <property type="entry name" value="Cyt_P450_sf"/>
</dbReference>